<dbReference type="Pfam" id="PF05800">
    <property type="entry name" value="GvpO"/>
    <property type="match status" value="1"/>
</dbReference>
<dbReference type="PIRSF" id="PIRSF028743">
    <property type="entry name" value="GvpO_protein"/>
    <property type="match status" value="1"/>
</dbReference>
<reference evidence="1" key="1">
    <citation type="submission" date="2021-04" db="EMBL/GenBank/DDBJ databases">
        <title>Sequencing of actinobacteria type strains.</title>
        <authorList>
            <person name="Nguyen G.-S."/>
            <person name="Wentzel A."/>
        </authorList>
    </citation>
    <scope>NUCLEOTIDE SEQUENCE</scope>
    <source>
        <strain evidence="1">DSM 42095</strain>
    </source>
</reference>
<evidence type="ECO:0000313" key="1">
    <source>
        <dbReference type="EMBL" id="MBR7671443.1"/>
    </source>
</evidence>
<protein>
    <submittedName>
        <fullName evidence="1">Gas vesicle protein</fullName>
    </submittedName>
</protein>
<organism evidence="1 2">
    <name type="scientific">Streptomyces daliensis</name>
    <dbReference type="NCBI Taxonomy" id="299421"/>
    <lineage>
        <taxon>Bacteria</taxon>
        <taxon>Bacillati</taxon>
        <taxon>Actinomycetota</taxon>
        <taxon>Actinomycetes</taxon>
        <taxon>Kitasatosporales</taxon>
        <taxon>Streptomycetaceae</taxon>
        <taxon>Streptomyces</taxon>
    </lineage>
</organism>
<comment type="caution">
    <text evidence="1">The sequence shown here is derived from an EMBL/GenBank/DDBJ whole genome shotgun (WGS) entry which is preliminary data.</text>
</comment>
<dbReference type="InterPro" id="IPR008634">
    <property type="entry name" value="Gas-vesicle_GvpO"/>
</dbReference>
<dbReference type="GO" id="GO:0031412">
    <property type="term" value="P:gas vesicle organization"/>
    <property type="evidence" value="ECO:0007669"/>
    <property type="project" value="InterPro"/>
</dbReference>
<proteinExistence type="predicted"/>
<sequence>MADEEDIAPIEVMRAARDELTELTGLKAETVSRLESTEDGWLVQVEVLELARIPETMSLLSTYEVTLTKDGQLSGYQRIRRYERGKADKS</sequence>
<dbReference type="EMBL" id="JAGSMN010000001">
    <property type="protein sequence ID" value="MBR7671443.1"/>
    <property type="molecule type" value="Genomic_DNA"/>
</dbReference>
<keyword evidence="2" id="KW-1185">Reference proteome</keyword>
<evidence type="ECO:0000313" key="2">
    <source>
        <dbReference type="Proteomes" id="UP000675554"/>
    </source>
</evidence>
<dbReference type="Proteomes" id="UP000675554">
    <property type="component" value="Unassembled WGS sequence"/>
</dbReference>
<gene>
    <name evidence="1" type="ORF">KDA82_00010</name>
</gene>
<dbReference type="AlphaFoldDB" id="A0A8T4ILQ9"/>
<name>A0A8T4ILQ9_9ACTN</name>
<accession>A0A8T4ILQ9</accession>